<gene>
    <name evidence="2" type="ORF">GCM10023203_10400</name>
</gene>
<name>A0ABP9E067_9PSEU</name>
<dbReference type="EMBL" id="BAABHQ010000002">
    <property type="protein sequence ID" value="GAA4864428.1"/>
    <property type="molecule type" value="Genomic_DNA"/>
</dbReference>
<evidence type="ECO:0000256" key="1">
    <source>
        <dbReference type="SAM" id="MobiDB-lite"/>
    </source>
</evidence>
<evidence type="ECO:0000313" key="3">
    <source>
        <dbReference type="Proteomes" id="UP001500457"/>
    </source>
</evidence>
<feature type="region of interest" description="Disordered" evidence="1">
    <location>
        <begin position="1"/>
        <end position="28"/>
    </location>
</feature>
<evidence type="ECO:0000313" key="2">
    <source>
        <dbReference type="EMBL" id="GAA4864428.1"/>
    </source>
</evidence>
<organism evidence="2 3">
    <name type="scientific">Actinomycetospora straminea</name>
    <dbReference type="NCBI Taxonomy" id="663607"/>
    <lineage>
        <taxon>Bacteria</taxon>
        <taxon>Bacillati</taxon>
        <taxon>Actinomycetota</taxon>
        <taxon>Actinomycetes</taxon>
        <taxon>Pseudonocardiales</taxon>
        <taxon>Pseudonocardiaceae</taxon>
        <taxon>Actinomycetospora</taxon>
    </lineage>
</organism>
<protein>
    <recommendedName>
        <fullName evidence="4">Glycosyl transferase family 1</fullName>
    </recommendedName>
</protein>
<dbReference type="Proteomes" id="UP001500457">
    <property type="component" value="Unassembled WGS sequence"/>
</dbReference>
<comment type="caution">
    <text evidence="2">The sequence shown here is derived from an EMBL/GenBank/DDBJ whole genome shotgun (WGS) entry which is preliminary data.</text>
</comment>
<reference evidence="3" key="1">
    <citation type="journal article" date="2019" name="Int. J. Syst. Evol. Microbiol.">
        <title>The Global Catalogue of Microorganisms (GCM) 10K type strain sequencing project: providing services to taxonomists for standard genome sequencing and annotation.</title>
        <authorList>
            <consortium name="The Broad Institute Genomics Platform"/>
            <consortium name="The Broad Institute Genome Sequencing Center for Infectious Disease"/>
            <person name="Wu L."/>
            <person name="Ma J."/>
        </authorList>
    </citation>
    <scope>NUCLEOTIDE SEQUENCE [LARGE SCALE GENOMIC DNA]</scope>
    <source>
        <strain evidence="3">JCM 17983</strain>
    </source>
</reference>
<accession>A0ABP9E067</accession>
<evidence type="ECO:0008006" key="4">
    <source>
        <dbReference type="Google" id="ProtNLM"/>
    </source>
</evidence>
<sequence length="86" mass="9173">MREHGEAQPGLQVESTDGTDLGAAEDPGVRSLPAAMVARLRDPALVEREGAAARTHVLAHHGLDAWGDYMLAVYNGLLGTSGRPRW</sequence>
<keyword evidence="3" id="KW-1185">Reference proteome</keyword>
<proteinExistence type="predicted"/>